<reference evidence="1 2" key="1">
    <citation type="submission" date="2018-10" db="EMBL/GenBank/DDBJ databases">
        <authorList>
            <person name="Chen W.-M."/>
        </authorList>
    </citation>
    <scope>NUCLEOTIDE SEQUENCE [LARGE SCALE GENOMIC DNA]</scope>
    <source>
        <strain evidence="1 2">H-5</strain>
    </source>
</reference>
<evidence type="ECO:0000313" key="2">
    <source>
        <dbReference type="Proteomes" id="UP000275137"/>
    </source>
</evidence>
<keyword evidence="2" id="KW-1185">Reference proteome</keyword>
<dbReference type="Gene3D" id="3.30.1490.300">
    <property type="match status" value="1"/>
</dbReference>
<gene>
    <name evidence="1" type="ORF">ED236_05990</name>
</gene>
<protein>
    <submittedName>
        <fullName evidence="1">Agglutinin biogenesis protein MshI</fullName>
    </submittedName>
</protein>
<dbReference type="EMBL" id="RJVP01000002">
    <property type="protein sequence ID" value="ROH87217.1"/>
    <property type="molecule type" value="Genomic_DNA"/>
</dbReference>
<evidence type="ECO:0000313" key="1">
    <source>
        <dbReference type="EMBL" id="ROH87217.1"/>
    </source>
</evidence>
<comment type="caution">
    <text evidence="1">The sequence shown here is derived from an EMBL/GenBank/DDBJ whole genome shotgun (WGS) entry which is preliminary data.</text>
</comment>
<name>A0A3N0V332_9PROT</name>
<proteinExistence type="predicted"/>
<dbReference type="Gene3D" id="3.30.420.40">
    <property type="match status" value="2"/>
</dbReference>
<dbReference type="InterPro" id="IPR043129">
    <property type="entry name" value="ATPase_NBD"/>
</dbReference>
<dbReference type="AlphaFoldDB" id="A0A3N0V332"/>
<sequence>MRFFNNKKKQGWLALVPVSDGVCVARLEPAADKPRIVLSEYRRWLPNEKSGLKSLAVEFGFNHYHCVSLLQANEYQLLQVEAPRVPADEVRQAVRWRLKDLIDYPMDQATLDVLTLPGEAGNRTNYLYVAVARNDIIRERMTRFIDQSNIALEVIDIAETAQRNLSSRLEQPGRGLAMLSFGLNGGLLTVTRNGELYHARQFDISLRQLQQEQQAELRQSLYERLALELQRSLDNFERQFPNVGIAQLVIAPYTGRDTLINYLRDALYLPVAGYELHDIFDTSLLPSTQVDIEPALLLALGAALREETRA</sequence>
<dbReference type="Proteomes" id="UP000275137">
    <property type="component" value="Unassembled WGS sequence"/>
</dbReference>
<organism evidence="1 2">
    <name type="scientific">Pseudomethylobacillus aquaticus</name>
    <dbReference type="NCBI Taxonomy" id="2676064"/>
    <lineage>
        <taxon>Bacteria</taxon>
        <taxon>Pseudomonadati</taxon>
        <taxon>Pseudomonadota</taxon>
        <taxon>Betaproteobacteria</taxon>
        <taxon>Nitrosomonadales</taxon>
        <taxon>Methylophilaceae</taxon>
        <taxon>Pseudomethylobacillus</taxon>
    </lineage>
</organism>
<dbReference type="SUPFAM" id="SSF53067">
    <property type="entry name" value="Actin-like ATPase domain"/>
    <property type="match status" value="1"/>
</dbReference>
<accession>A0A3N0V332</accession>